<organism evidence="2 3">
    <name type="scientific">Aspergillus steynii IBT 23096</name>
    <dbReference type="NCBI Taxonomy" id="1392250"/>
    <lineage>
        <taxon>Eukaryota</taxon>
        <taxon>Fungi</taxon>
        <taxon>Dikarya</taxon>
        <taxon>Ascomycota</taxon>
        <taxon>Pezizomycotina</taxon>
        <taxon>Eurotiomycetes</taxon>
        <taxon>Eurotiomycetidae</taxon>
        <taxon>Eurotiales</taxon>
        <taxon>Aspergillaceae</taxon>
        <taxon>Aspergillus</taxon>
        <taxon>Aspergillus subgen. Circumdati</taxon>
    </lineage>
</organism>
<dbReference type="InterPro" id="IPR024311">
    <property type="entry name" value="Lipocalin-like"/>
</dbReference>
<dbReference type="RefSeq" id="XP_024708605.1">
    <property type="nucleotide sequence ID" value="XM_024847544.1"/>
</dbReference>
<accession>A0A2I2GK95</accession>
<dbReference type="AlphaFoldDB" id="A0A2I2GK95"/>
<protein>
    <recommendedName>
        <fullName evidence="1">Lipocalin-like domain-containing protein</fullName>
    </recommendedName>
</protein>
<dbReference type="OrthoDB" id="3904217at2759"/>
<comment type="caution">
    <text evidence="2">The sequence shown here is derived from an EMBL/GenBank/DDBJ whole genome shotgun (WGS) entry which is preliminary data.</text>
</comment>
<evidence type="ECO:0000259" key="1">
    <source>
        <dbReference type="Pfam" id="PF13924"/>
    </source>
</evidence>
<reference evidence="2 3" key="1">
    <citation type="submission" date="2016-12" db="EMBL/GenBank/DDBJ databases">
        <title>The genomes of Aspergillus section Nigri reveals drivers in fungal speciation.</title>
        <authorList>
            <consortium name="DOE Joint Genome Institute"/>
            <person name="Vesth T.C."/>
            <person name="Nybo J."/>
            <person name="Theobald S."/>
            <person name="Brandl J."/>
            <person name="Frisvad J.C."/>
            <person name="Nielsen K.F."/>
            <person name="Lyhne E.K."/>
            <person name="Kogle M.E."/>
            <person name="Kuo A."/>
            <person name="Riley R."/>
            <person name="Clum A."/>
            <person name="Nolan M."/>
            <person name="Lipzen A."/>
            <person name="Salamov A."/>
            <person name="Henrissat B."/>
            <person name="Wiebenga A."/>
            <person name="De Vries R.P."/>
            <person name="Grigoriev I.V."/>
            <person name="Mortensen U.H."/>
            <person name="Andersen M.R."/>
            <person name="Baker S.E."/>
        </authorList>
    </citation>
    <scope>NUCLEOTIDE SEQUENCE [LARGE SCALE GENOMIC DNA]</scope>
    <source>
        <strain evidence="2 3">IBT 23096</strain>
    </source>
</reference>
<evidence type="ECO:0000313" key="2">
    <source>
        <dbReference type="EMBL" id="PLB53303.1"/>
    </source>
</evidence>
<sequence>MAMSQKPRHDILLGSWSLLECKTTDLNGKETNFPMGQSPRGLLMYTTDGYMSAQLLSQSPETRPSTEFSVTDFVAYSGRFEVVQLPKDGNCLRVNHLVAVASFPDWIGQVQSRIARFNDEEGLMELSTASPIFLAGRQCHATLQWRKSSTAGGTEASGDFTSVV</sequence>
<feature type="domain" description="Lipocalin-like" evidence="1">
    <location>
        <begin position="14"/>
        <end position="147"/>
    </location>
</feature>
<dbReference type="GeneID" id="36555243"/>
<dbReference type="VEuPathDB" id="FungiDB:P170DRAFT_424060"/>
<proteinExistence type="predicted"/>
<dbReference type="Proteomes" id="UP000234275">
    <property type="component" value="Unassembled WGS sequence"/>
</dbReference>
<dbReference type="EMBL" id="MSFO01000002">
    <property type="protein sequence ID" value="PLB53303.1"/>
    <property type="molecule type" value="Genomic_DNA"/>
</dbReference>
<keyword evidence="3" id="KW-1185">Reference proteome</keyword>
<name>A0A2I2GK95_9EURO</name>
<evidence type="ECO:0000313" key="3">
    <source>
        <dbReference type="Proteomes" id="UP000234275"/>
    </source>
</evidence>
<gene>
    <name evidence="2" type="ORF">P170DRAFT_424060</name>
</gene>
<dbReference type="Pfam" id="PF13924">
    <property type="entry name" value="Lipocalin_5"/>
    <property type="match status" value="1"/>
</dbReference>